<evidence type="ECO:0000259" key="1">
    <source>
        <dbReference type="Pfam" id="PF13590"/>
    </source>
</evidence>
<dbReference type="Gene3D" id="3.30.160.670">
    <property type="match status" value="1"/>
</dbReference>
<gene>
    <name evidence="2" type="ORF">D3Y59_11120</name>
</gene>
<dbReference type="Proteomes" id="UP000262802">
    <property type="component" value="Chromosome"/>
</dbReference>
<evidence type="ECO:0000313" key="3">
    <source>
        <dbReference type="Proteomes" id="UP000262802"/>
    </source>
</evidence>
<dbReference type="InterPro" id="IPR025411">
    <property type="entry name" value="DUF4136"/>
</dbReference>
<dbReference type="PROSITE" id="PS51257">
    <property type="entry name" value="PROKAR_LIPOPROTEIN"/>
    <property type="match status" value="1"/>
</dbReference>
<feature type="domain" description="DUF4136" evidence="1">
    <location>
        <begin position="27"/>
        <end position="195"/>
    </location>
</feature>
<dbReference type="Pfam" id="PF13590">
    <property type="entry name" value="DUF4136"/>
    <property type="match status" value="1"/>
</dbReference>
<dbReference type="RefSeq" id="WP_119445117.1">
    <property type="nucleotide sequence ID" value="NZ_CP032317.1"/>
</dbReference>
<protein>
    <submittedName>
        <fullName evidence="2">DUF4136 domain-containing protein</fullName>
    </submittedName>
</protein>
<reference evidence="2 3" key="1">
    <citation type="submission" date="2018-09" db="EMBL/GenBank/DDBJ databases">
        <title>Hymenobacter medium sp. nov., isolated from R2A medium.</title>
        <authorList>
            <person name="Yingchao G."/>
        </authorList>
    </citation>
    <scope>NUCLEOTIDE SEQUENCE [LARGE SCALE GENOMIC DNA]</scope>
    <source>
        <strain evidence="3">sh-6</strain>
    </source>
</reference>
<organism evidence="2 3">
    <name type="scientific">Hymenobacter oligotrophus</name>
    <dbReference type="NCBI Taxonomy" id="2319843"/>
    <lineage>
        <taxon>Bacteria</taxon>
        <taxon>Pseudomonadati</taxon>
        <taxon>Bacteroidota</taxon>
        <taxon>Cytophagia</taxon>
        <taxon>Cytophagales</taxon>
        <taxon>Hymenobacteraceae</taxon>
        <taxon>Hymenobacter</taxon>
    </lineage>
</organism>
<dbReference type="AlphaFoldDB" id="A0A3B7R2K0"/>
<proteinExistence type="predicted"/>
<sequence length="200" mass="22473">MRLNFGILAVVLGLLGGLGACSSVSVQQREGVNFNQYRTFAWAETEVKTDGTQGPALRSQLQDGTIRQAIETELAKRGITPVAAGKPDFYLTYHLYVEQSERTVANPPNPAVPVSYPYLVRYRGFLVPVNYTYWYQAPSGYRTERYQEGMLVLDFVDAKTNNLVWRGSILDAVTNPNRAGERFAESARDILDKFPVKERN</sequence>
<dbReference type="EMBL" id="CP032317">
    <property type="protein sequence ID" value="AYA37550.1"/>
    <property type="molecule type" value="Genomic_DNA"/>
</dbReference>
<accession>A0A3B7R2K0</accession>
<dbReference type="OrthoDB" id="118896at2"/>
<dbReference type="KEGG" id="hyh:D3Y59_11120"/>
<name>A0A3B7R2K0_9BACT</name>
<keyword evidence="3" id="KW-1185">Reference proteome</keyword>
<evidence type="ECO:0000313" key="2">
    <source>
        <dbReference type="EMBL" id="AYA37550.1"/>
    </source>
</evidence>